<feature type="compositionally biased region" description="Low complexity" evidence="5">
    <location>
        <begin position="259"/>
        <end position="269"/>
    </location>
</feature>
<dbReference type="PANTHER" id="PTHR47424">
    <property type="entry name" value="REGULATORY PROTEIN GAL4"/>
    <property type="match status" value="1"/>
</dbReference>
<feature type="region of interest" description="Disordered" evidence="5">
    <location>
        <begin position="1"/>
        <end position="163"/>
    </location>
</feature>
<keyword evidence="8" id="KW-1185">Reference proteome</keyword>
<evidence type="ECO:0000313" key="8">
    <source>
        <dbReference type="Proteomes" id="UP001140453"/>
    </source>
</evidence>
<feature type="compositionally biased region" description="Low complexity" evidence="5">
    <location>
        <begin position="52"/>
        <end position="61"/>
    </location>
</feature>
<organism evidence="7 8">
    <name type="scientific">Gnomoniopsis smithogilvyi</name>
    <dbReference type="NCBI Taxonomy" id="1191159"/>
    <lineage>
        <taxon>Eukaryota</taxon>
        <taxon>Fungi</taxon>
        <taxon>Dikarya</taxon>
        <taxon>Ascomycota</taxon>
        <taxon>Pezizomycotina</taxon>
        <taxon>Sordariomycetes</taxon>
        <taxon>Sordariomycetidae</taxon>
        <taxon>Diaporthales</taxon>
        <taxon>Gnomoniaceae</taxon>
        <taxon>Gnomoniopsis</taxon>
    </lineage>
</organism>
<feature type="compositionally biased region" description="Basic and acidic residues" evidence="5">
    <location>
        <begin position="289"/>
        <end position="302"/>
    </location>
</feature>
<dbReference type="CDD" id="cd00067">
    <property type="entry name" value="GAL4"/>
    <property type="match status" value="1"/>
</dbReference>
<dbReference type="Pfam" id="PF00172">
    <property type="entry name" value="Zn_clus"/>
    <property type="match status" value="1"/>
</dbReference>
<dbReference type="PANTHER" id="PTHR47424:SF3">
    <property type="entry name" value="REGULATORY PROTEIN GAL4"/>
    <property type="match status" value="1"/>
</dbReference>
<evidence type="ECO:0000256" key="5">
    <source>
        <dbReference type="SAM" id="MobiDB-lite"/>
    </source>
</evidence>
<keyword evidence="3" id="KW-0804">Transcription</keyword>
<feature type="region of interest" description="Disordered" evidence="5">
    <location>
        <begin position="222"/>
        <end position="404"/>
    </location>
</feature>
<feature type="compositionally biased region" description="Low complexity" evidence="5">
    <location>
        <begin position="133"/>
        <end position="163"/>
    </location>
</feature>
<evidence type="ECO:0000256" key="4">
    <source>
        <dbReference type="ARBA" id="ARBA00023242"/>
    </source>
</evidence>
<dbReference type="OrthoDB" id="5401558at2759"/>
<proteinExistence type="predicted"/>
<feature type="domain" description="Zn(2)-C6 fungal-type" evidence="6">
    <location>
        <begin position="167"/>
        <end position="200"/>
    </location>
</feature>
<reference evidence="7" key="1">
    <citation type="submission" date="2022-10" db="EMBL/GenBank/DDBJ databases">
        <title>Tapping the CABI collections for fungal endophytes: first genome assemblies for Collariella, Neodidymelliopsis, Ascochyta clinopodiicola, Didymella pomorum, Didymosphaeria variabile, Neocosmospora piperis and Neocucurbitaria cava.</title>
        <authorList>
            <person name="Hill R."/>
        </authorList>
    </citation>
    <scope>NUCLEOTIDE SEQUENCE</scope>
    <source>
        <strain evidence="7">IMI 355082</strain>
    </source>
</reference>
<feature type="compositionally biased region" description="Basic and acidic residues" evidence="5">
    <location>
        <begin position="345"/>
        <end position="356"/>
    </location>
</feature>
<dbReference type="GO" id="GO:0000978">
    <property type="term" value="F:RNA polymerase II cis-regulatory region sequence-specific DNA binding"/>
    <property type="evidence" value="ECO:0007669"/>
    <property type="project" value="TreeGrafter"/>
</dbReference>
<feature type="compositionally biased region" description="Low complexity" evidence="5">
    <location>
        <begin position="74"/>
        <end position="83"/>
    </location>
</feature>
<feature type="compositionally biased region" description="Pro residues" evidence="5">
    <location>
        <begin position="241"/>
        <end position="258"/>
    </location>
</feature>
<accession>A0A9W9CSD1</accession>
<sequence>MSDPNGYRGGPPPEESAYPPPPGEEEEDRQRQHTQYPPPPSAHVTLPPIQDAHPAYGRYAPAGPPDPRAQGHYAASPPGANGHAPPPGGSFQLPPVQPPPDQRYGVEPRFEYAQGRGSSYPPPPPPEHYNYTYRPSSGSPYGSGPYEYRGAPPAPAQAAPRQRTSIACSYCRRRKIRCSGYGTSDGVCSNCRKTGNKCVFQPVSNSATTAFVPVSAIPGGVAPGTPLYGAFGQPLPQGPGGAPPPGGPGGPMPPPPPGAQGYPPHQGQPEGFQGHSPRSSYYPPPPEDANGRRRQHEEDHASRLPPPSVYGDPDPRRRSPASPMQGTTPPQPQYDYPPNAANYEQADRTGTPRRDSPPSPQQGNGAGPMSLNALIDGPPPRPPPNADNNREIDQNMLSRLNRRT</sequence>
<dbReference type="PROSITE" id="PS50048">
    <property type="entry name" value="ZN2_CY6_FUNGAL_2"/>
    <property type="match status" value="1"/>
</dbReference>
<dbReference type="GO" id="GO:0008270">
    <property type="term" value="F:zinc ion binding"/>
    <property type="evidence" value="ECO:0007669"/>
    <property type="project" value="InterPro"/>
</dbReference>
<feature type="compositionally biased region" description="Pro residues" evidence="5">
    <location>
        <begin position="10"/>
        <end position="22"/>
    </location>
</feature>
<dbReference type="SMART" id="SM00066">
    <property type="entry name" value="GAL4"/>
    <property type="match status" value="1"/>
</dbReference>
<dbReference type="EMBL" id="JAPEVB010000006">
    <property type="protein sequence ID" value="KAJ4386185.1"/>
    <property type="molecule type" value="Genomic_DNA"/>
</dbReference>
<dbReference type="InterPro" id="IPR036864">
    <property type="entry name" value="Zn2-C6_fun-type_DNA-bd_sf"/>
</dbReference>
<evidence type="ECO:0000313" key="7">
    <source>
        <dbReference type="EMBL" id="KAJ4386185.1"/>
    </source>
</evidence>
<dbReference type="Proteomes" id="UP001140453">
    <property type="component" value="Unassembled WGS sequence"/>
</dbReference>
<dbReference type="GO" id="GO:0000435">
    <property type="term" value="P:positive regulation of transcription from RNA polymerase II promoter by galactose"/>
    <property type="evidence" value="ECO:0007669"/>
    <property type="project" value="TreeGrafter"/>
</dbReference>
<dbReference type="SUPFAM" id="SSF57701">
    <property type="entry name" value="Zn2/Cys6 DNA-binding domain"/>
    <property type="match status" value="1"/>
</dbReference>
<dbReference type="InterPro" id="IPR001138">
    <property type="entry name" value="Zn2Cys6_DnaBD"/>
</dbReference>
<dbReference type="GO" id="GO:0005634">
    <property type="term" value="C:nucleus"/>
    <property type="evidence" value="ECO:0007669"/>
    <property type="project" value="TreeGrafter"/>
</dbReference>
<evidence type="ECO:0000256" key="3">
    <source>
        <dbReference type="ARBA" id="ARBA00023163"/>
    </source>
</evidence>
<name>A0A9W9CSD1_9PEZI</name>
<keyword evidence="4" id="KW-0539">Nucleus</keyword>
<gene>
    <name evidence="7" type="ORF">N0V93_009078</name>
</gene>
<dbReference type="AlphaFoldDB" id="A0A9W9CSD1"/>
<keyword evidence="1" id="KW-0805">Transcription regulation</keyword>
<dbReference type="PROSITE" id="PS00463">
    <property type="entry name" value="ZN2_CY6_FUNGAL_1"/>
    <property type="match status" value="1"/>
</dbReference>
<dbReference type="Gene3D" id="4.10.240.10">
    <property type="entry name" value="Zn(2)-C6 fungal-type DNA-binding domain"/>
    <property type="match status" value="1"/>
</dbReference>
<comment type="caution">
    <text evidence="7">The sequence shown here is derived from an EMBL/GenBank/DDBJ whole genome shotgun (WGS) entry which is preliminary data.</text>
</comment>
<evidence type="ECO:0000256" key="2">
    <source>
        <dbReference type="ARBA" id="ARBA00023125"/>
    </source>
</evidence>
<dbReference type="GO" id="GO:0000981">
    <property type="term" value="F:DNA-binding transcription factor activity, RNA polymerase II-specific"/>
    <property type="evidence" value="ECO:0007669"/>
    <property type="project" value="InterPro"/>
</dbReference>
<evidence type="ECO:0000259" key="6">
    <source>
        <dbReference type="PROSITE" id="PS50048"/>
    </source>
</evidence>
<evidence type="ECO:0000256" key="1">
    <source>
        <dbReference type="ARBA" id="ARBA00023015"/>
    </source>
</evidence>
<keyword evidence="2" id="KW-0238">DNA-binding</keyword>
<dbReference type="InterPro" id="IPR051127">
    <property type="entry name" value="Fungal_SecMet_Regulators"/>
</dbReference>
<protein>
    <recommendedName>
        <fullName evidence="6">Zn(2)-C6 fungal-type domain-containing protein</fullName>
    </recommendedName>
</protein>